<evidence type="ECO:0000313" key="4">
    <source>
        <dbReference type="Proteomes" id="UP000199693"/>
    </source>
</evidence>
<evidence type="ECO:0000313" key="2">
    <source>
        <dbReference type="EMBL" id="SNT47602.1"/>
    </source>
</evidence>
<evidence type="ECO:0000313" key="1">
    <source>
        <dbReference type="EMBL" id="SDK41889.1"/>
    </source>
</evidence>
<dbReference type="InterPro" id="IPR025737">
    <property type="entry name" value="FApF"/>
</dbReference>
<protein>
    <submittedName>
        <fullName evidence="1">Uncharacterized conserved protein</fullName>
    </submittedName>
</protein>
<name>A0A239MZH1_9PSED</name>
<dbReference type="Proteomes" id="UP000198309">
    <property type="component" value="Unassembled WGS sequence"/>
</dbReference>
<evidence type="ECO:0000313" key="3">
    <source>
        <dbReference type="Proteomes" id="UP000198309"/>
    </source>
</evidence>
<dbReference type="Proteomes" id="UP000199693">
    <property type="component" value="Unassembled WGS sequence"/>
</dbReference>
<reference evidence="2 3" key="2">
    <citation type="submission" date="2017-06" db="EMBL/GenBank/DDBJ databases">
        <authorList>
            <person name="Varghese N."/>
            <person name="Submissions S."/>
        </authorList>
    </citation>
    <scope>NUCLEOTIDE SEQUENCE [LARGE SCALE GENOMIC DNA]</scope>
    <source>
        <strain evidence="2 3">RLD-1</strain>
    </source>
</reference>
<proteinExistence type="predicted"/>
<dbReference type="AlphaFoldDB" id="A0A239MZH1"/>
<reference evidence="1 4" key="1">
    <citation type="submission" date="2016-10" db="EMBL/GenBank/DDBJ databases">
        <authorList>
            <person name="de Groot N.N."/>
        </authorList>
    </citation>
    <scope>NUCLEOTIDE SEQUENCE [LARGE SCALE GENOMIC DNA]</scope>
    <source>
        <strain evidence="1 4">CCM 7361</strain>
    </source>
</reference>
<dbReference type="Pfam" id="PF13557">
    <property type="entry name" value="Phenol_MetA_deg"/>
    <property type="match status" value="1"/>
</dbReference>
<gene>
    <name evidence="1" type="ORF">SAMN05216189_103761</name>
    <name evidence="2" type="ORF">SAMN06295949_13321</name>
</gene>
<organism evidence="1 4">
    <name type="scientific">Pseudomonas delhiensis</name>
    <dbReference type="NCBI Taxonomy" id="366289"/>
    <lineage>
        <taxon>Bacteria</taxon>
        <taxon>Pseudomonadati</taxon>
        <taxon>Pseudomonadota</taxon>
        <taxon>Gammaproteobacteria</taxon>
        <taxon>Pseudomonadales</taxon>
        <taxon>Pseudomonadaceae</taxon>
        <taxon>Pseudomonas</taxon>
    </lineage>
</organism>
<dbReference type="EMBL" id="FNEC01000037">
    <property type="protein sequence ID" value="SDK41889.1"/>
    <property type="molecule type" value="Genomic_DNA"/>
</dbReference>
<accession>A0A239MZH1</accession>
<keyword evidence="3" id="KW-1185">Reference proteome</keyword>
<sequence>MKAPLFALSVVGYLLQQPVLARNVDPVKLPPVNLGGGFFAEGLARPGHHLMFQQNFYSVENIKDGYGEETPGEKNNRISTSIFQYALNTSQKVFGAEYGFTVRLPVIHSDIDVEGGARGRDSGVGDITLRPVKLTWRDMPLGSGRLTLQSILALTLPTGAYDARQQVNVGSNYLYLNPMFAGTYFSGRWSHSFNLGYVWSERNDDPVGGRARSVQPGAAMNLSLSSGYLVSERLRLGLAGYRLEQLHDDRIDGRRVGRSKESVSALGPAFSYFHRQARLGFGVAWYEEFDARNRGQGTRVIANIHKGF</sequence>
<dbReference type="EMBL" id="FZPC01000033">
    <property type="protein sequence ID" value="SNT47602.1"/>
    <property type="molecule type" value="Genomic_DNA"/>
</dbReference>
<dbReference type="RefSeq" id="WP_167364844.1">
    <property type="nucleotide sequence ID" value="NZ_FNEC01000037.1"/>
</dbReference>